<dbReference type="OrthoDB" id="7844496at2"/>
<dbReference type="RefSeq" id="WP_133818278.1">
    <property type="nucleotide sequence ID" value="NZ_SNZH01000004.1"/>
</dbReference>
<evidence type="ECO:0000256" key="1">
    <source>
        <dbReference type="SAM" id="SignalP"/>
    </source>
</evidence>
<comment type="caution">
    <text evidence="2">The sequence shown here is derived from an EMBL/GenBank/DDBJ whole genome shotgun (WGS) entry which is preliminary data.</text>
</comment>
<proteinExistence type="predicted"/>
<dbReference type="InterPro" id="IPR049804">
    <property type="entry name" value="Choice_anch_L"/>
</dbReference>
<dbReference type="AlphaFoldDB" id="A0A4R6Z2U6"/>
<dbReference type="SUPFAM" id="SSF69304">
    <property type="entry name" value="Tricorn protease N-terminal domain"/>
    <property type="match status" value="1"/>
</dbReference>
<keyword evidence="1" id="KW-0732">Signal</keyword>
<sequence length="648" mass="68949">MNARLCLLALFGFASAAQAQVPANGSFETGDLTSWTTGGYTRVGAIRASNITPTTSLVIPDGTWAAAISTGPGERATGTTGGVDFDGLGGVNDYDLSYLQSVFTLPANSNYVAFNWGFASGEQNEPDQYDDVMDVTVNGTRIMTRSSCKLNGSSYSPFPNANCQSATVVDHTVNNTATANLRTINLRFGSPVFQRICLPLPAGLVTGSNVTLRFNVADQNDHQVDSTLFIDDVEIKSSCNEVGTIVQLTTTTGRNVEVKGGGFLFRQASARALATDATGKTVAFITSADHGSNANLLDQIYIWNGTSFSRASWTGTQMASGGQIQNLALSPLQDSTLLGRYIVFAAKLSETDNYEIYYYDRSTSALATITTTSGCDNTDPTVDGDGGVIAWVSNCNALTSAGSLRRIVVRNMATSANTIVPGPAMCAANREARGVRLTKNANGRYLVFESDCQPVASGNTDLNYEIFRYDRNGAATAAASYLQITSTTTNASAAQITQNSFAVLDGSSDGRYTYFISNGNLTPSGSIFNADYSFEIFRYDANAALASRTVQRTNGSDSDYIGVDTGVDGATDYAFERFERNTFNTSVGRRRIPTTGTDSENLLASASFVFGARIGLDGVVPVVNFLSPENFLGTNADGNTEVWQGRVQ</sequence>
<feature type="signal peptide" evidence="1">
    <location>
        <begin position="1"/>
        <end position="19"/>
    </location>
</feature>
<organism evidence="2 3">
    <name type="scientific">Tahibacter aquaticus</name>
    <dbReference type="NCBI Taxonomy" id="520092"/>
    <lineage>
        <taxon>Bacteria</taxon>
        <taxon>Pseudomonadati</taxon>
        <taxon>Pseudomonadota</taxon>
        <taxon>Gammaproteobacteria</taxon>
        <taxon>Lysobacterales</taxon>
        <taxon>Rhodanobacteraceae</taxon>
        <taxon>Tahibacter</taxon>
    </lineage>
</organism>
<evidence type="ECO:0000313" key="3">
    <source>
        <dbReference type="Proteomes" id="UP000295293"/>
    </source>
</evidence>
<dbReference type="NCBIfam" id="NF038133">
    <property type="entry name" value="choice_anch_L"/>
    <property type="match status" value="1"/>
</dbReference>
<keyword evidence="3" id="KW-1185">Reference proteome</keyword>
<feature type="chain" id="PRO_5020471010" evidence="1">
    <location>
        <begin position="20"/>
        <end position="648"/>
    </location>
</feature>
<dbReference type="EMBL" id="SNZH01000004">
    <property type="protein sequence ID" value="TDR45922.1"/>
    <property type="molecule type" value="Genomic_DNA"/>
</dbReference>
<dbReference type="Proteomes" id="UP000295293">
    <property type="component" value="Unassembled WGS sequence"/>
</dbReference>
<name>A0A4R6Z2U6_9GAMM</name>
<evidence type="ECO:0000313" key="2">
    <source>
        <dbReference type="EMBL" id="TDR45922.1"/>
    </source>
</evidence>
<gene>
    <name evidence="2" type="ORF">DFR29_104358</name>
</gene>
<reference evidence="2 3" key="1">
    <citation type="submission" date="2019-03" db="EMBL/GenBank/DDBJ databases">
        <title>Genomic Encyclopedia of Type Strains, Phase IV (KMG-IV): sequencing the most valuable type-strain genomes for metagenomic binning, comparative biology and taxonomic classification.</title>
        <authorList>
            <person name="Goeker M."/>
        </authorList>
    </citation>
    <scope>NUCLEOTIDE SEQUENCE [LARGE SCALE GENOMIC DNA]</scope>
    <source>
        <strain evidence="2 3">DSM 21667</strain>
    </source>
</reference>
<protein>
    <submittedName>
        <fullName evidence="2">WD40 repeat protein</fullName>
    </submittedName>
</protein>
<accession>A0A4R6Z2U6</accession>